<feature type="compositionally biased region" description="Polar residues" evidence="3">
    <location>
        <begin position="526"/>
        <end position="542"/>
    </location>
</feature>
<evidence type="ECO:0000313" key="7">
    <source>
        <dbReference type="Ensembl" id="ENSDCDP00010040551.1"/>
    </source>
</evidence>
<dbReference type="Ensembl" id="ENSDCDT00010050426.1">
    <property type="protein sequence ID" value="ENSDCDP00010040551.1"/>
    <property type="gene ID" value="ENSDCDG00010025877.1"/>
</dbReference>
<name>A0AAY4D8G2_9TELE</name>
<reference evidence="7 8" key="1">
    <citation type="submission" date="2020-06" db="EMBL/GenBank/DDBJ databases">
        <authorList>
            <consortium name="Wellcome Sanger Institute Data Sharing"/>
        </authorList>
    </citation>
    <scope>NUCLEOTIDE SEQUENCE [LARGE SCALE GENOMIC DNA]</scope>
</reference>
<feature type="compositionally biased region" description="Low complexity" evidence="3">
    <location>
        <begin position="543"/>
        <end position="586"/>
    </location>
</feature>
<evidence type="ECO:0000259" key="5">
    <source>
        <dbReference type="PROSITE" id="PS50200"/>
    </source>
</evidence>
<dbReference type="InterPro" id="IPR036964">
    <property type="entry name" value="RASGEF_cat_dom_sf"/>
</dbReference>
<evidence type="ECO:0000259" key="6">
    <source>
        <dbReference type="PROSITE" id="PS50212"/>
    </source>
</evidence>
<dbReference type="SMART" id="SM00229">
    <property type="entry name" value="RasGEFN"/>
    <property type="match status" value="1"/>
</dbReference>
<keyword evidence="1 2" id="KW-0344">Guanine-nucleotide releasing factor</keyword>
<dbReference type="PANTHER" id="PTHR23113:SF220">
    <property type="entry name" value="RAL GUANINE NUCLEOTIDE DISSOCIATION STIMULATOR-LIKE 3"/>
    <property type="match status" value="1"/>
</dbReference>
<feature type="domain" description="Ras-GEF" evidence="4">
    <location>
        <begin position="207"/>
        <end position="475"/>
    </location>
</feature>
<feature type="domain" description="Ras-associating" evidence="5">
    <location>
        <begin position="609"/>
        <end position="699"/>
    </location>
</feature>
<keyword evidence="8" id="KW-1185">Reference proteome</keyword>
<dbReference type="PANTHER" id="PTHR23113">
    <property type="entry name" value="GUANINE NUCLEOTIDE EXCHANGE FACTOR"/>
    <property type="match status" value="1"/>
</dbReference>
<dbReference type="Gene3D" id="3.10.20.90">
    <property type="entry name" value="Phosphatidylinositol 3-kinase Catalytic Subunit, Chain A, domain 1"/>
    <property type="match status" value="1"/>
</dbReference>
<dbReference type="GeneID" id="114793615"/>
<dbReference type="PROSITE" id="PS50212">
    <property type="entry name" value="RASGEF_NTER"/>
    <property type="match status" value="1"/>
</dbReference>
<dbReference type="RefSeq" id="XP_028841472.1">
    <property type="nucleotide sequence ID" value="XM_028985639.1"/>
</dbReference>
<evidence type="ECO:0000256" key="2">
    <source>
        <dbReference type="PROSITE-ProRule" id="PRU00168"/>
    </source>
</evidence>
<dbReference type="SMART" id="SM00147">
    <property type="entry name" value="RasGEF"/>
    <property type="match status" value="1"/>
</dbReference>
<dbReference type="Gene3D" id="1.10.840.10">
    <property type="entry name" value="Ras guanine-nucleotide exchange factors catalytic domain"/>
    <property type="match status" value="1"/>
</dbReference>
<dbReference type="CDD" id="cd00155">
    <property type="entry name" value="RasGEF"/>
    <property type="match status" value="1"/>
</dbReference>
<reference evidence="7" key="3">
    <citation type="submission" date="2025-09" db="UniProtKB">
        <authorList>
            <consortium name="Ensembl"/>
        </authorList>
    </citation>
    <scope>IDENTIFICATION</scope>
</reference>
<dbReference type="Proteomes" id="UP000694580">
    <property type="component" value="Chromosome 7"/>
</dbReference>
<dbReference type="InterPro" id="IPR023578">
    <property type="entry name" value="Ras_GEF_dom_sf"/>
</dbReference>
<dbReference type="SMART" id="SM00314">
    <property type="entry name" value="RA"/>
    <property type="match status" value="1"/>
</dbReference>
<dbReference type="InterPro" id="IPR001895">
    <property type="entry name" value="RASGEF_cat_dom"/>
</dbReference>
<dbReference type="Pfam" id="PF00617">
    <property type="entry name" value="RasGEF"/>
    <property type="match status" value="1"/>
</dbReference>
<dbReference type="InterPro" id="IPR000651">
    <property type="entry name" value="Ras-like_Gua-exchang_fac_N"/>
</dbReference>
<evidence type="ECO:0000256" key="3">
    <source>
        <dbReference type="SAM" id="MobiDB-lite"/>
    </source>
</evidence>
<dbReference type="AlphaFoldDB" id="A0AAY4D8G2"/>
<proteinExistence type="predicted"/>
<evidence type="ECO:0008006" key="9">
    <source>
        <dbReference type="Google" id="ProtNLM"/>
    </source>
</evidence>
<dbReference type="GO" id="GO:0005085">
    <property type="term" value="F:guanyl-nucleotide exchange factor activity"/>
    <property type="evidence" value="ECO:0007669"/>
    <property type="project" value="UniProtKB-KW"/>
</dbReference>
<dbReference type="Pfam" id="PF00618">
    <property type="entry name" value="RasGEF_N"/>
    <property type="match status" value="1"/>
</dbReference>
<feature type="domain" description="N-terminal Ras-GEF" evidence="6">
    <location>
        <begin position="55"/>
        <end position="174"/>
    </location>
</feature>
<evidence type="ECO:0000256" key="1">
    <source>
        <dbReference type="ARBA" id="ARBA00022658"/>
    </source>
</evidence>
<dbReference type="Gene3D" id="1.20.870.10">
    <property type="entry name" value="Son of sevenless (SoS) protein Chain: S domain 1"/>
    <property type="match status" value="1"/>
</dbReference>
<dbReference type="PROSITE" id="PS50200">
    <property type="entry name" value="RA"/>
    <property type="match status" value="1"/>
</dbReference>
<gene>
    <name evidence="7" type="primary">LOC114793615</name>
</gene>
<dbReference type="PROSITE" id="PS50009">
    <property type="entry name" value="RASGEF_CAT"/>
    <property type="match status" value="1"/>
</dbReference>
<organism evidence="7 8">
    <name type="scientific">Denticeps clupeoides</name>
    <name type="common">denticle herring</name>
    <dbReference type="NCBI Taxonomy" id="299321"/>
    <lineage>
        <taxon>Eukaryota</taxon>
        <taxon>Metazoa</taxon>
        <taxon>Chordata</taxon>
        <taxon>Craniata</taxon>
        <taxon>Vertebrata</taxon>
        <taxon>Euteleostomi</taxon>
        <taxon>Actinopterygii</taxon>
        <taxon>Neopterygii</taxon>
        <taxon>Teleostei</taxon>
        <taxon>Clupei</taxon>
        <taxon>Clupeiformes</taxon>
        <taxon>Denticipitoidei</taxon>
        <taxon>Denticipitidae</taxon>
        <taxon>Denticeps</taxon>
    </lineage>
</organism>
<sequence length="719" mass="80052">MGKWQLTMDPVQEWGEEFEDGAVYGITLRREPVQSPAETGDSPPCVAFVQYRTSKVRRLKAATLDRIVSHLLDPGCQEQDYGQILLSTYRTFTDTSSLIELLFHRRHLTSEADNIICYKSPLQTLAHTWLEECSDDLWDPPHHQGLRYLLLHLRQHPCLHTLAQRCEALMKKFQGQVLEVIKPQEEPEEAELELENPLCQGDFMDFSVTSIGEQLTQWDCELFMKVVPFQCLGSVWSQRDKEDVSPTVRATIAQFNAITNRVITSLLCPSITSSPACRCSSPAQRARAIEKWIRVAQECRALKNFSSLKAILSALQSNPIYRLRKSWASVCRESMSIFEGLCETLPDENCVLTSREILVEDGSQPPMDNLSPRASKYCPMSRQMSTSNGVVPYLGTYLTVLTMLDTALPDTVEGGLINFEKRRREFEVLSQIRQLQGSCLQYALPRHPQVAAWLQQPRLLSDQESYELSRDLEPPLDACPSSSWNHKTLTKKLSSFLTLNEGSKKLHTDQISVSSSGSSGSEMEDFSNSSPLRLESPTRSCQSIADSSPSSMCSDSCNTSTTTSGSQSDLSAFPASPLAAAPHSPSTGAPSPCTVSAGSLPVYNRQVDDSCIIRVSVECGDSSNGNMYKSILLTSQDKTVQVIQRALEKHNLESLSKEDFTLSQALTQDRELFIPDKANVYYAMSTSANYDFVLRHCPKGNRKPLVSTPSLGLLNGGQK</sequence>
<dbReference type="SUPFAM" id="SSF54236">
    <property type="entry name" value="Ubiquitin-like"/>
    <property type="match status" value="1"/>
</dbReference>
<dbReference type="Pfam" id="PF00788">
    <property type="entry name" value="RA"/>
    <property type="match status" value="1"/>
</dbReference>
<reference evidence="7" key="2">
    <citation type="submission" date="2025-08" db="UniProtKB">
        <authorList>
            <consortium name="Ensembl"/>
        </authorList>
    </citation>
    <scope>IDENTIFICATION</scope>
</reference>
<feature type="compositionally biased region" description="Low complexity" evidence="3">
    <location>
        <begin position="512"/>
        <end position="521"/>
    </location>
</feature>
<protein>
    <recommendedName>
        <fullName evidence="9">Ral guanine nucleotide dissociation stimulator-like 1</fullName>
    </recommendedName>
</protein>
<feature type="region of interest" description="Disordered" evidence="3">
    <location>
        <begin position="507"/>
        <end position="592"/>
    </location>
</feature>
<dbReference type="InterPro" id="IPR029071">
    <property type="entry name" value="Ubiquitin-like_domsf"/>
</dbReference>
<dbReference type="SUPFAM" id="SSF48366">
    <property type="entry name" value="Ras GEF"/>
    <property type="match status" value="1"/>
</dbReference>
<dbReference type="GO" id="GO:0007265">
    <property type="term" value="P:Ras protein signal transduction"/>
    <property type="evidence" value="ECO:0007669"/>
    <property type="project" value="TreeGrafter"/>
</dbReference>
<evidence type="ECO:0000259" key="4">
    <source>
        <dbReference type="PROSITE" id="PS50009"/>
    </source>
</evidence>
<dbReference type="GeneTree" id="ENSGT00940000165438"/>
<dbReference type="GO" id="GO:0005886">
    <property type="term" value="C:plasma membrane"/>
    <property type="evidence" value="ECO:0007669"/>
    <property type="project" value="TreeGrafter"/>
</dbReference>
<accession>A0AAY4D8G2</accession>
<evidence type="ECO:0000313" key="8">
    <source>
        <dbReference type="Proteomes" id="UP000694580"/>
    </source>
</evidence>
<dbReference type="InterPro" id="IPR008937">
    <property type="entry name" value="Ras-like_GEF"/>
</dbReference>
<dbReference type="InterPro" id="IPR000159">
    <property type="entry name" value="RA_dom"/>
</dbReference>